<dbReference type="PRINTS" id="PR00834">
    <property type="entry name" value="PROTEASES2C"/>
</dbReference>
<evidence type="ECO:0000313" key="13">
    <source>
        <dbReference type="EMBL" id="MBK1835421.1"/>
    </source>
</evidence>
<dbReference type="GO" id="GO:0004252">
    <property type="term" value="F:serine-type endopeptidase activity"/>
    <property type="evidence" value="ECO:0007669"/>
    <property type="project" value="InterPro"/>
</dbReference>
<evidence type="ECO:0000256" key="7">
    <source>
        <dbReference type="ARBA" id="ARBA00022801"/>
    </source>
</evidence>
<dbReference type="NCBIfam" id="TIGR02037">
    <property type="entry name" value="degP_htrA_DO"/>
    <property type="match status" value="1"/>
</dbReference>
<evidence type="ECO:0000256" key="1">
    <source>
        <dbReference type="ARBA" id="ARBA00004418"/>
    </source>
</evidence>
<keyword evidence="5" id="KW-0677">Repeat</keyword>
<feature type="domain" description="PDZ" evidence="12">
    <location>
        <begin position="289"/>
        <end position="380"/>
    </location>
</feature>
<dbReference type="InterPro" id="IPR036034">
    <property type="entry name" value="PDZ_sf"/>
</dbReference>
<organism evidence="13 14">
    <name type="scientific">Roseibacillus ishigakijimensis</name>
    <dbReference type="NCBI Taxonomy" id="454146"/>
    <lineage>
        <taxon>Bacteria</taxon>
        <taxon>Pseudomonadati</taxon>
        <taxon>Verrucomicrobiota</taxon>
        <taxon>Verrucomicrobiia</taxon>
        <taxon>Verrucomicrobiales</taxon>
        <taxon>Verrucomicrobiaceae</taxon>
        <taxon>Roseibacillus</taxon>
    </lineage>
</organism>
<evidence type="ECO:0000256" key="5">
    <source>
        <dbReference type="ARBA" id="ARBA00022737"/>
    </source>
</evidence>
<evidence type="ECO:0000256" key="4">
    <source>
        <dbReference type="ARBA" id="ARBA00022729"/>
    </source>
</evidence>
<gene>
    <name evidence="13" type="ORF">JIN78_15230</name>
</gene>
<dbReference type="PANTHER" id="PTHR22939:SF129">
    <property type="entry name" value="SERINE PROTEASE HTRA2, MITOCHONDRIAL"/>
    <property type="match status" value="1"/>
</dbReference>
<dbReference type="SUPFAM" id="SSF50494">
    <property type="entry name" value="Trypsin-like serine proteases"/>
    <property type="match status" value="1"/>
</dbReference>
<proteinExistence type="inferred from homology"/>
<sequence>MKKTSRIFLPLAVGAVAAVSGFLVAQDKDDQPAPLVIKSDSTAIERTGGTHPTSYAPMLADAKKAVVSVATAEVVRYARGGGRGSMEDRILRQLFGMPAPRNQGNGQVQEEKVPQGVGSGVIISPDGYILTNNHVISTRDGGEADEILVRMSDDTEMEAKLIGRDPQTDIAVIKVDGKDLPHATVANSEEIMVGDIVFAIGNPMGVGLTVTSGIVSATGRSIGIYGRDGYEDFIQTDAAINRGNSGGALIDIEGRLIGINSAIVSSSGGSNGLGFAIPANLAVDVAQRLTETGEVKRGYIGIRMSPLEPEVAEAMGAKGVKGVLIEEVIDGFPAKEAGLQHGDIITSINGNAITNPNDLRLAVASTALGDTLKVTVRRDGKDQEFEVQVADPEESLALDGQFVEGVQANLVNDSLRETYGIPSEVSGLVVTEVAPGSPFARYLQPGLVILEINKREVESLDQARELLRDQGNNLLYVYYQGRTRYFALRLN</sequence>
<name>A0A934RTM1_9BACT</name>
<evidence type="ECO:0000256" key="11">
    <source>
        <dbReference type="SAM" id="SignalP"/>
    </source>
</evidence>
<evidence type="ECO:0000256" key="9">
    <source>
        <dbReference type="PIRSR" id="PIRSR611782-1"/>
    </source>
</evidence>
<dbReference type="InterPro" id="IPR009003">
    <property type="entry name" value="Peptidase_S1_PA"/>
</dbReference>
<dbReference type="SUPFAM" id="SSF50156">
    <property type="entry name" value="PDZ domain-like"/>
    <property type="match status" value="2"/>
</dbReference>
<dbReference type="Pfam" id="PF13180">
    <property type="entry name" value="PDZ_2"/>
    <property type="match status" value="1"/>
</dbReference>
<feature type="binding site" evidence="10">
    <location>
        <begin position="243"/>
        <end position="245"/>
    </location>
    <ligand>
        <name>substrate</name>
    </ligand>
</feature>
<comment type="subcellular location">
    <subcellularLocation>
        <location evidence="1">Periplasm</location>
    </subcellularLocation>
</comment>
<protein>
    <submittedName>
        <fullName evidence="13">Do family serine endopeptidase</fullName>
    </submittedName>
</protein>
<evidence type="ECO:0000259" key="12">
    <source>
        <dbReference type="PROSITE" id="PS50106"/>
    </source>
</evidence>
<evidence type="ECO:0000256" key="6">
    <source>
        <dbReference type="ARBA" id="ARBA00022764"/>
    </source>
</evidence>
<keyword evidence="6" id="KW-0574">Periplasm</keyword>
<evidence type="ECO:0000256" key="10">
    <source>
        <dbReference type="PIRSR" id="PIRSR611782-2"/>
    </source>
</evidence>
<dbReference type="Proteomes" id="UP000604083">
    <property type="component" value="Unassembled WGS sequence"/>
</dbReference>
<feature type="active site" description="Charge relay system" evidence="9">
    <location>
        <position position="169"/>
    </location>
</feature>
<dbReference type="Pfam" id="PF17820">
    <property type="entry name" value="PDZ_6"/>
    <property type="match status" value="1"/>
</dbReference>
<dbReference type="AlphaFoldDB" id="A0A934RTM1"/>
<evidence type="ECO:0000256" key="2">
    <source>
        <dbReference type="ARBA" id="ARBA00010541"/>
    </source>
</evidence>
<dbReference type="EMBL" id="JAENIO010000052">
    <property type="protein sequence ID" value="MBK1835421.1"/>
    <property type="molecule type" value="Genomic_DNA"/>
</dbReference>
<dbReference type="InterPro" id="IPR001940">
    <property type="entry name" value="Peptidase_S1C"/>
</dbReference>
<dbReference type="GO" id="GO:0042597">
    <property type="term" value="C:periplasmic space"/>
    <property type="evidence" value="ECO:0007669"/>
    <property type="project" value="UniProtKB-SubCell"/>
</dbReference>
<dbReference type="RefSeq" id="WP_200392856.1">
    <property type="nucleotide sequence ID" value="NZ_JAENIO010000052.1"/>
</dbReference>
<reference evidence="13" key="1">
    <citation type="submission" date="2021-01" db="EMBL/GenBank/DDBJ databases">
        <title>Modified the classification status of verrucomicrobia.</title>
        <authorList>
            <person name="Feng X."/>
        </authorList>
    </citation>
    <scope>NUCLEOTIDE SEQUENCE</scope>
    <source>
        <strain evidence="13">KCTC 12986</strain>
    </source>
</reference>
<evidence type="ECO:0000313" key="14">
    <source>
        <dbReference type="Proteomes" id="UP000604083"/>
    </source>
</evidence>
<evidence type="ECO:0000256" key="8">
    <source>
        <dbReference type="ARBA" id="ARBA00022825"/>
    </source>
</evidence>
<feature type="active site" description="Charge relay system" evidence="9">
    <location>
        <position position="134"/>
    </location>
</feature>
<dbReference type="PROSITE" id="PS50106">
    <property type="entry name" value="PDZ"/>
    <property type="match status" value="2"/>
</dbReference>
<dbReference type="PANTHER" id="PTHR22939">
    <property type="entry name" value="SERINE PROTEASE FAMILY S1C HTRA-RELATED"/>
    <property type="match status" value="1"/>
</dbReference>
<dbReference type="Gene3D" id="2.30.42.10">
    <property type="match status" value="2"/>
</dbReference>
<keyword evidence="8" id="KW-0720">Serine protease</keyword>
<feature type="active site" description="Charge relay system" evidence="9">
    <location>
        <position position="245"/>
    </location>
</feature>
<keyword evidence="14" id="KW-1185">Reference proteome</keyword>
<evidence type="ECO:0000256" key="3">
    <source>
        <dbReference type="ARBA" id="ARBA00022670"/>
    </source>
</evidence>
<dbReference type="SMART" id="SM00228">
    <property type="entry name" value="PDZ"/>
    <property type="match status" value="2"/>
</dbReference>
<feature type="signal peptide" evidence="11">
    <location>
        <begin position="1"/>
        <end position="25"/>
    </location>
</feature>
<comment type="similarity">
    <text evidence="2">Belongs to the peptidase S1C family.</text>
</comment>
<dbReference type="InterPro" id="IPR011782">
    <property type="entry name" value="Pept_S1C_Do"/>
</dbReference>
<feature type="domain" description="PDZ" evidence="12">
    <location>
        <begin position="407"/>
        <end position="482"/>
    </location>
</feature>
<feature type="chain" id="PRO_5038141502" evidence="11">
    <location>
        <begin position="26"/>
        <end position="491"/>
    </location>
</feature>
<dbReference type="InterPro" id="IPR041489">
    <property type="entry name" value="PDZ_6"/>
</dbReference>
<dbReference type="InterPro" id="IPR001478">
    <property type="entry name" value="PDZ"/>
</dbReference>
<dbReference type="Gene3D" id="2.40.10.120">
    <property type="match status" value="1"/>
</dbReference>
<keyword evidence="7" id="KW-0378">Hydrolase</keyword>
<feature type="binding site" evidence="10">
    <location>
        <position position="169"/>
    </location>
    <ligand>
        <name>substrate</name>
    </ligand>
</feature>
<feature type="binding site" evidence="10">
    <location>
        <position position="134"/>
    </location>
    <ligand>
        <name>substrate</name>
    </ligand>
</feature>
<dbReference type="GO" id="GO:0006508">
    <property type="term" value="P:proteolysis"/>
    <property type="evidence" value="ECO:0007669"/>
    <property type="project" value="UniProtKB-KW"/>
</dbReference>
<dbReference type="Pfam" id="PF13365">
    <property type="entry name" value="Trypsin_2"/>
    <property type="match status" value="1"/>
</dbReference>
<keyword evidence="3" id="KW-0645">Protease</keyword>
<comment type="caution">
    <text evidence="13">The sequence shown here is derived from an EMBL/GenBank/DDBJ whole genome shotgun (WGS) entry which is preliminary data.</text>
</comment>
<keyword evidence="4 11" id="KW-0732">Signal</keyword>
<accession>A0A934RTM1</accession>